<organism evidence="2">
    <name type="scientific">marine sediment metagenome</name>
    <dbReference type="NCBI Taxonomy" id="412755"/>
    <lineage>
        <taxon>unclassified sequences</taxon>
        <taxon>metagenomes</taxon>
        <taxon>ecological metagenomes</taxon>
    </lineage>
</organism>
<gene>
    <name evidence="2" type="ORF">LCGC14_1769670</name>
</gene>
<dbReference type="InterPro" id="IPR008136">
    <property type="entry name" value="CinA_C"/>
</dbReference>
<accession>A0A0F9GYL5</accession>
<name>A0A0F9GYL5_9ZZZZ</name>
<evidence type="ECO:0000313" key="2">
    <source>
        <dbReference type="EMBL" id="KKM03909.1"/>
    </source>
</evidence>
<proteinExistence type="predicted"/>
<feature type="domain" description="CinA C-terminal" evidence="1">
    <location>
        <begin position="8"/>
        <end position="155"/>
    </location>
</feature>
<protein>
    <recommendedName>
        <fullName evidence="1">CinA C-terminal domain-containing protein</fullName>
    </recommendedName>
</protein>
<dbReference type="NCBIfam" id="TIGR00199">
    <property type="entry name" value="PncC_domain"/>
    <property type="match status" value="1"/>
</dbReference>
<sequence length="157" mass="17458">MNLLERIKNIIEKFISRNLRMSIAESCTGGFISHMFTNISGASKVFERGIICYSNQAKSELLNIEPKNIDEYGAVSKNIVFQLASNIRKLSKVDIGIGVSGIAGPTGGTQEKPVGLVFIGFSTSQETIVQKYIFKADRITFKSLVLEKIIEYLEKNF</sequence>
<dbReference type="EMBL" id="LAZR01016577">
    <property type="protein sequence ID" value="KKM03909.1"/>
    <property type="molecule type" value="Genomic_DNA"/>
</dbReference>
<evidence type="ECO:0000259" key="1">
    <source>
        <dbReference type="Pfam" id="PF02464"/>
    </source>
</evidence>
<dbReference type="Pfam" id="PF02464">
    <property type="entry name" value="CinA"/>
    <property type="match status" value="1"/>
</dbReference>
<dbReference type="InterPro" id="IPR036653">
    <property type="entry name" value="CinA-like_C"/>
</dbReference>
<comment type="caution">
    <text evidence="2">The sequence shown here is derived from an EMBL/GenBank/DDBJ whole genome shotgun (WGS) entry which is preliminary data.</text>
</comment>
<dbReference type="SUPFAM" id="SSF142433">
    <property type="entry name" value="CinA-like"/>
    <property type="match status" value="1"/>
</dbReference>
<dbReference type="Gene3D" id="3.90.950.20">
    <property type="entry name" value="CinA-like"/>
    <property type="match status" value="1"/>
</dbReference>
<dbReference type="AlphaFoldDB" id="A0A0F9GYL5"/>
<reference evidence="2" key="1">
    <citation type="journal article" date="2015" name="Nature">
        <title>Complex archaea that bridge the gap between prokaryotes and eukaryotes.</title>
        <authorList>
            <person name="Spang A."/>
            <person name="Saw J.H."/>
            <person name="Jorgensen S.L."/>
            <person name="Zaremba-Niedzwiedzka K."/>
            <person name="Martijn J."/>
            <person name="Lind A.E."/>
            <person name="van Eijk R."/>
            <person name="Schleper C."/>
            <person name="Guy L."/>
            <person name="Ettema T.J."/>
        </authorList>
    </citation>
    <scope>NUCLEOTIDE SEQUENCE</scope>
</reference>